<keyword evidence="2 5" id="KW-0378">Hydrolase</keyword>
<dbReference type="GO" id="GO:0005524">
    <property type="term" value="F:ATP binding"/>
    <property type="evidence" value="ECO:0007669"/>
    <property type="project" value="UniProtKB-KW"/>
</dbReference>
<dbReference type="OrthoDB" id="9778567at2"/>
<dbReference type="EMBL" id="LZLS01000211">
    <property type="protein sequence ID" value="OBK21005.1"/>
    <property type="molecule type" value="Genomic_DNA"/>
</dbReference>
<keyword evidence="3" id="KW-0067">ATP-binding</keyword>
<dbReference type="InterPro" id="IPR029000">
    <property type="entry name" value="Cyclophilin-like_dom_sf"/>
</dbReference>
<dbReference type="InterPro" id="IPR010016">
    <property type="entry name" value="PxpB"/>
</dbReference>
<gene>
    <name evidence="5" type="ORF">A5634_11050</name>
</gene>
<dbReference type="SUPFAM" id="SSF160467">
    <property type="entry name" value="PH0987 N-terminal domain-like"/>
    <property type="match status" value="1"/>
</dbReference>
<dbReference type="Gene3D" id="2.40.100.10">
    <property type="entry name" value="Cyclophilin-like"/>
    <property type="match status" value="1"/>
</dbReference>
<dbReference type="InterPro" id="IPR003833">
    <property type="entry name" value="CT_C_D"/>
</dbReference>
<reference evidence="5 6" key="1">
    <citation type="submission" date="2016-06" db="EMBL/GenBank/DDBJ databases">
        <authorList>
            <person name="Kjaerup R.B."/>
            <person name="Dalgaard T.S."/>
            <person name="Juul-Madsen H.R."/>
        </authorList>
    </citation>
    <scope>NUCLEOTIDE SEQUENCE [LARGE SCALE GENOMIC DNA]</scope>
    <source>
        <strain evidence="5 6">1165133.8</strain>
    </source>
</reference>
<evidence type="ECO:0000256" key="2">
    <source>
        <dbReference type="ARBA" id="ARBA00022801"/>
    </source>
</evidence>
<dbReference type="Proteomes" id="UP000093928">
    <property type="component" value="Unassembled WGS sequence"/>
</dbReference>
<dbReference type="AlphaFoldDB" id="A0A1A3NI57"/>
<dbReference type="GO" id="GO:0016787">
    <property type="term" value="F:hydrolase activity"/>
    <property type="evidence" value="ECO:0007669"/>
    <property type="project" value="UniProtKB-KW"/>
</dbReference>
<proteinExistence type="predicted"/>
<evidence type="ECO:0000259" key="4">
    <source>
        <dbReference type="SMART" id="SM00796"/>
    </source>
</evidence>
<comment type="caution">
    <text evidence="5">The sequence shown here is derived from an EMBL/GenBank/DDBJ whole genome shotgun (WGS) entry which is preliminary data.</text>
</comment>
<dbReference type="RefSeq" id="WP_065146652.1">
    <property type="nucleotide sequence ID" value="NZ_LZLS01000211.1"/>
</dbReference>
<evidence type="ECO:0000256" key="3">
    <source>
        <dbReference type="ARBA" id="ARBA00022840"/>
    </source>
</evidence>
<feature type="domain" description="Carboxyltransferase" evidence="4">
    <location>
        <begin position="17"/>
        <end position="218"/>
    </location>
</feature>
<sequence>MSVTEITEIPREPGLACCVLDYGDQALLLQCDSTGDVLAWTEALRAARLPGVVDIVPASVTVLVKLDGPRFQGATRQRIRKLRPAPLLQVDQGDPARDLVIDLVIDVVYDGPDLAAVAEHTGLSTAQVINAHTSSRWRVGFSGFAPGFAYLIGGDERLRVPRRAEPRASVPAGSVGLAGEFSAVYPRKSPGGWQIIGHTDAVMWDIDGLGDRPGPALLTQGMWVQFRPA</sequence>
<dbReference type="Gene3D" id="3.30.1360.40">
    <property type="match status" value="1"/>
</dbReference>
<name>A0A1A3NI57_MYCAS</name>
<dbReference type="SUPFAM" id="SSF50891">
    <property type="entry name" value="Cyclophilin-like"/>
    <property type="match status" value="1"/>
</dbReference>
<dbReference type="PANTHER" id="PTHR34698">
    <property type="entry name" value="5-OXOPROLINASE SUBUNIT B"/>
    <property type="match status" value="1"/>
</dbReference>
<evidence type="ECO:0000313" key="5">
    <source>
        <dbReference type="EMBL" id="OBK21005.1"/>
    </source>
</evidence>
<keyword evidence="1" id="KW-0547">Nucleotide-binding</keyword>
<organism evidence="5 6">
    <name type="scientific">Mycobacterium asiaticum</name>
    <dbReference type="NCBI Taxonomy" id="1790"/>
    <lineage>
        <taxon>Bacteria</taxon>
        <taxon>Bacillati</taxon>
        <taxon>Actinomycetota</taxon>
        <taxon>Actinomycetes</taxon>
        <taxon>Mycobacteriales</taxon>
        <taxon>Mycobacteriaceae</taxon>
        <taxon>Mycobacterium</taxon>
    </lineage>
</organism>
<protein>
    <submittedName>
        <fullName evidence="5">Allophanate hydrolase</fullName>
    </submittedName>
</protein>
<evidence type="ECO:0000313" key="6">
    <source>
        <dbReference type="Proteomes" id="UP000093928"/>
    </source>
</evidence>
<dbReference type="PANTHER" id="PTHR34698:SF2">
    <property type="entry name" value="5-OXOPROLINASE SUBUNIT B"/>
    <property type="match status" value="1"/>
</dbReference>
<dbReference type="Pfam" id="PF02682">
    <property type="entry name" value="CT_C_D"/>
    <property type="match status" value="1"/>
</dbReference>
<dbReference type="SMART" id="SM00796">
    <property type="entry name" value="AHS1"/>
    <property type="match status" value="1"/>
</dbReference>
<accession>A0A1A3NI57</accession>
<evidence type="ECO:0000256" key="1">
    <source>
        <dbReference type="ARBA" id="ARBA00022741"/>
    </source>
</evidence>